<evidence type="ECO:0000256" key="3">
    <source>
        <dbReference type="ARBA" id="ARBA00023015"/>
    </source>
</evidence>
<feature type="domain" description="ANTAR" evidence="5">
    <location>
        <begin position="170"/>
        <end position="231"/>
    </location>
</feature>
<dbReference type="GO" id="GO:0016301">
    <property type="term" value="F:kinase activity"/>
    <property type="evidence" value="ECO:0007669"/>
    <property type="project" value="UniProtKB-KW"/>
</dbReference>
<dbReference type="SUPFAM" id="SSF52172">
    <property type="entry name" value="CheY-like"/>
    <property type="match status" value="1"/>
</dbReference>
<dbReference type="InterPro" id="IPR011006">
    <property type="entry name" value="CheY-like_superfamily"/>
</dbReference>
<gene>
    <name evidence="6" type="ORF">BHD05_11310</name>
</gene>
<dbReference type="SUPFAM" id="SSF55781">
    <property type="entry name" value="GAF domain-like"/>
    <property type="match status" value="1"/>
</dbReference>
<reference evidence="6 7" key="1">
    <citation type="submission" date="2016-09" db="EMBL/GenBank/DDBJ databases">
        <title>Complete genome sequence of microbes from the polar regions.</title>
        <authorList>
            <person name="Liao L."/>
            <person name="Chen B."/>
        </authorList>
    </citation>
    <scope>NUCLEOTIDE SEQUENCE [LARGE SCALE GENOMIC DNA]</scope>
    <source>
        <strain evidence="6 7">ZS314</strain>
    </source>
</reference>
<keyword evidence="1" id="KW-0808">Transferase</keyword>
<name>A0A7L5ALX9_9MICO</name>
<keyword evidence="7" id="KW-1185">Reference proteome</keyword>
<dbReference type="SMART" id="SM00065">
    <property type="entry name" value="GAF"/>
    <property type="match status" value="1"/>
</dbReference>
<organism evidence="6 7">
    <name type="scientific">Marisediminicola antarctica</name>
    <dbReference type="NCBI Taxonomy" id="674079"/>
    <lineage>
        <taxon>Bacteria</taxon>
        <taxon>Bacillati</taxon>
        <taxon>Actinomycetota</taxon>
        <taxon>Actinomycetes</taxon>
        <taxon>Micrococcales</taxon>
        <taxon>Microbacteriaceae</taxon>
        <taxon>Marisediminicola</taxon>
    </lineage>
</organism>
<evidence type="ECO:0000259" key="5">
    <source>
        <dbReference type="PROSITE" id="PS50921"/>
    </source>
</evidence>
<dbReference type="Gene3D" id="3.30.450.40">
    <property type="match status" value="1"/>
</dbReference>
<dbReference type="InterPro" id="IPR029016">
    <property type="entry name" value="GAF-like_dom_sf"/>
</dbReference>
<keyword evidence="4" id="KW-0804">Transcription</keyword>
<protein>
    <submittedName>
        <fullName evidence="6">Transcriptional regulator</fullName>
    </submittedName>
</protein>
<evidence type="ECO:0000256" key="2">
    <source>
        <dbReference type="ARBA" id="ARBA00022777"/>
    </source>
</evidence>
<dbReference type="Gene3D" id="1.10.10.10">
    <property type="entry name" value="Winged helix-like DNA-binding domain superfamily/Winged helix DNA-binding domain"/>
    <property type="match status" value="1"/>
</dbReference>
<evidence type="ECO:0000313" key="7">
    <source>
        <dbReference type="Proteomes" id="UP000464507"/>
    </source>
</evidence>
<dbReference type="InterPro" id="IPR005561">
    <property type="entry name" value="ANTAR"/>
</dbReference>
<evidence type="ECO:0000313" key="6">
    <source>
        <dbReference type="EMBL" id="QHO70141.1"/>
    </source>
</evidence>
<dbReference type="PIRSF" id="PIRSF036625">
    <property type="entry name" value="GAF_ANTAR"/>
    <property type="match status" value="1"/>
</dbReference>
<sequence>MVSTTREARLAATFVTLADTLVAGYDVVDLLDTLVNASAELLDAAAAGLILADEAGELSVIASTSERSRLVEIMQLRFGLGPCVECYKTGRVVTVADVDEVGDKWPDFREAALEQGFHSVHAVPLRLRGTVIGALNLFRNQTGVMSDEDILAARALADIATIGILHERTLHESDTAKRQLQHALDSRVLIEQAKGVLAHTHLVDMDEAFRTLRDYARSNGLLLRNVAEAVVNRSLVL</sequence>
<dbReference type="Pfam" id="PF03861">
    <property type="entry name" value="ANTAR"/>
    <property type="match status" value="1"/>
</dbReference>
<keyword evidence="3" id="KW-0805">Transcription regulation</keyword>
<dbReference type="AlphaFoldDB" id="A0A7L5ALX9"/>
<dbReference type="EMBL" id="CP017146">
    <property type="protein sequence ID" value="QHO70141.1"/>
    <property type="molecule type" value="Genomic_DNA"/>
</dbReference>
<dbReference type="InterPro" id="IPR003018">
    <property type="entry name" value="GAF"/>
</dbReference>
<dbReference type="RefSeq" id="WP_161886532.1">
    <property type="nucleotide sequence ID" value="NZ_CP017146.1"/>
</dbReference>
<dbReference type="GO" id="GO:0003723">
    <property type="term" value="F:RNA binding"/>
    <property type="evidence" value="ECO:0007669"/>
    <property type="project" value="InterPro"/>
</dbReference>
<dbReference type="KEGG" id="mant:BHD05_11310"/>
<dbReference type="Proteomes" id="UP000464507">
    <property type="component" value="Chromosome"/>
</dbReference>
<evidence type="ECO:0000256" key="1">
    <source>
        <dbReference type="ARBA" id="ARBA00022679"/>
    </source>
</evidence>
<dbReference type="InterPro" id="IPR012074">
    <property type="entry name" value="GAF_ANTAR"/>
</dbReference>
<accession>A0A7L5ALX9</accession>
<dbReference type="PROSITE" id="PS50921">
    <property type="entry name" value="ANTAR"/>
    <property type="match status" value="1"/>
</dbReference>
<proteinExistence type="predicted"/>
<evidence type="ECO:0000256" key="4">
    <source>
        <dbReference type="ARBA" id="ARBA00023163"/>
    </source>
</evidence>
<dbReference type="SMART" id="SM01012">
    <property type="entry name" value="ANTAR"/>
    <property type="match status" value="1"/>
</dbReference>
<keyword evidence="2" id="KW-0418">Kinase</keyword>
<dbReference type="OrthoDB" id="3683444at2"/>
<dbReference type="Pfam" id="PF13185">
    <property type="entry name" value="GAF_2"/>
    <property type="match status" value="1"/>
</dbReference>
<dbReference type="InterPro" id="IPR036388">
    <property type="entry name" value="WH-like_DNA-bd_sf"/>
</dbReference>